<evidence type="ECO:0000313" key="1">
    <source>
        <dbReference type="EMBL" id="MAA12701.1"/>
    </source>
</evidence>
<protein>
    <submittedName>
        <fullName evidence="1">Uncharacterized protein</fullName>
    </submittedName>
</protein>
<organism evidence="1">
    <name type="scientific">Rhipicephalus zambeziensis</name>
    <dbReference type="NCBI Taxonomy" id="60191"/>
    <lineage>
        <taxon>Eukaryota</taxon>
        <taxon>Metazoa</taxon>
        <taxon>Ecdysozoa</taxon>
        <taxon>Arthropoda</taxon>
        <taxon>Chelicerata</taxon>
        <taxon>Arachnida</taxon>
        <taxon>Acari</taxon>
        <taxon>Parasitiformes</taxon>
        <taxon>Ixodida</taxon>
        <taxon>Ixodoidea</taxon>
        <taxon>Ixodidae</taxon>
        <taxon>Rhipicephalinae</taxon>
        <taxon>Rhipicephalus</taxon>
        <taxon>Rhipicephalus</taxon>
    </lineage>
</organism>
<dbReference type="AlphaFoldDB" id="A0A224YE57"/>
<reference evidence="1" key="1">
    <citation type="journal article" date="2017" name="Parasit. Vectors">
        <title>Sialotranscriptomics of Rhipicephalus zambeziensis reveals intricate expression profiles of secretory proteins and suggests tight temporal transcriptional regulation during blood-feeding.</title>
        <authorList>
            <person name="de Castro M.H."/>
            <person name="de Klerk D."/>
            <person name="Pienaar R."/>
            <person name="Rees D.J.G."/>
            <person name="Mans B.J."/>
        </authorList>
    </citation>
    <scope>NUCLEOTIDE SEQUENCE</scope>
    <source>
        <tissue evidence="1">Salivary glands</tissue>
    </source>
</reference>
<name>A0A224YE57_9ACAR</name>
<accession>A0A224YE57</accession>
<proteinExistence type="predicted"/>
<dbReference type="EMBL" id="GFPF01001555">
    <property type="protein sequence ID" value="MAA12701.1"/>
    <property type="molecule type" value="Transcribed_RNA"/>
</dbReference>
<sequence>MVKKSVGFSAQLAICSFLRYCIGKSYRVTGARSAHTEVTSSTSYQCTPGAPILLDKSDPSAPFRIIIVAPAHAGVICRRCQKN</sequence>